<reference evidence="2" key="1">
    <citation type="journal article" date="2019" name="Int. J. Syst. Evol. Microbiol.">
        <title>The Global Catalogue of Microorganisms (GCM) 10K type strain sequencing project: providing services to taxonomists for standard genome sequencing and annotation.</title>
        <authorList>
            <consortium name="The Broad Institute Genomics Platform"/>
            <consortium name="The Broad Institute Genome Sequencing Center for Infectious Disease"/>
            <person name="Wu L."/>
            <person name="Ma J."/>
        </authorList>
    </citation>
    <scope>NUCLEOTIDE SEQUENCE [LARGE SCALE GENOMIC DNA]</scope>
    <source>
        <strain evidence="2">CECT 8655</strain>
    </source>
</reference>
<evidence type="ECO:0000313" key="2">
    <source>
        <dbReference type="Proteomes" id="UP001595826"/>
    </source>
</evidence>
<dbReference type="Pfam" id="PF13715">
    <property type="entry name" value="CarbopepD_reg_2"/>
    <property type="match status" value="1"/>
</dbReference>
<protein>
    <submittedName>
        <fullName evidence="1">Carboxypeptidase-like regulatory domain-containing protein</fullName>
    </submittedName>
</protein>
<gene>
    <name evidence="1" type="ORF">ACFOWD_01340</name>
</gene>
<dbReference type="SUPFAM" id="SSF49464">
    <property type="entry name" value="Carboxypeptidase regulatory domain-like"/>
    <property type="match status" value="1"/>
</dbReference>
<name>A0ABV8R6A4_9FLAO</name>
<evidence type="ECO:0000313" key="1">
    <source>
        <dbReference type="EMBL" id="MFC4267533.1"/>
    </source>
</evidence>
<dbReference type="InterPro" id="IPR008969">
    <property type="entry name" value="CarboxyPept-like_regulatory"/>
</dbReference>
<dbReference type="Proteomes" id="UP001595826">
    <property type="component" value="Unassembled WGS sequence"/>
</dbReference>
<sequence length="527" mass="62282">MKTKPFFFFTLLFIFQITFSQVDNTKVFQLLDKETKQPIAFATIMLKSKNRGTHADTEGFFEIPLKYIRDYTIHITSIGYISKEIQLSKITFSSVTILYLEPANTVLDEVVIRSKKKKEKRILAYSIVKKAIANIPKNYPTKPYSYIGYYRDYQQPVNQEYKKFVNAKEDIDYINLHEGIIEVFDAGFGTNQLTNKQNQTVLRSFITNTDFRVDSTLTVPYDNESKKFSDNYKVTPLGGNELNLLNLVNAVRNYDKMSFSFANIFERDFLENHTFRVKKIQYLDGKTLYEINLKTKKTNFRNRYFASGKIYIDKERFAIYKLNYNLYYGNINNLQYAITTEFSEKNSKMFLNYITFNNQFIARSSNYFKVDKVKLNINSFAFKVEFNKDVNLETLKPFKRKFKATYKNKFLKIDRVTMLDSKTLMVYLDTSQVYILDNKNEKSFITDFNFEVRNIKDVFGYTINKKVNLKFNQYRELFVQELFTNKDLPLNTSFVNKMKPLSESKIESLNIADQYWINSPLKKGKKE</sequence>
<comment type="caution">
    <text evidence="1">The sequence shown here is derived from an EMBL/GenBank/DDBJ whole genome shotgun (WGS) entry which is preliminary data.</text>
</comment>
<keyword evidence="2" id="KW-1185">Reference proteome</keyword>
<dbReference type="Gene3D" id="2.60.40.1120">
    <property type="entry name" value="Carboxypeptidase-like, regulatory domain"/>
    <property type="match status" value="1"/>
</dbReference>
<accession>A0ABV8R6A4</accession>
<dbReference type="RefSeq" id="WP_377407479.1">
    <property type="nucleotide sequence ID" value="NZ_JBHSCY010000001.1"/>
</dbReference>
<organism evidence="1 2">
    <name type="scientific">Polaribacter marinivivus</name>
    <dbReference type="NCBI Taxonomy" id="1524260"/>
    <lineage>
        <taxon>Bacteria</taxon>
        <taxon>Pseudomonadati</taxon>
        <taxon>Bacteroidota</taxon>
        <taxon>Flavobacteriia</taxon>
        <taxon>Flavobacteriales</taxon>
        <taxon>Flavobacteriaceae</taxon>
    </lineage>
</organism>
<dbReference type="Gene3D" id="2.50.20.10">
    <property type="entry name" value="Lipoprotein localisation LolA/LolB/LppX"/>
    <property type="match status" value="1"/>
</dbReference>
<proteinExistence type="predicted"/>
<dbReference type="EMBL" id="JBHSCY010000001">
    <property type="protein sequence ID" value="MFC4267533.1"/>
    <property type="molecule type" value="Genomic_DNA"/>
</dbReference>